<evidence type="ECO:0000313" key="5">
    <source>
        <dbReference type="EMBL" id="VDK81629.1"/>
    </source>
</evidence>
<dbReference type="OMA" id="WLISHYP"/>
<gene>
    <name evidence="5" type="ORF">NLS_LOCUS5380</name>
</gene>
<feature type="signal peptide" evidence="3">
    <location>
        <begin position="1"/>
        <end position="25"/>
    </location>
</feature>
<feature type="coiled-coil region" evidence="1">
    <location>
        <begin position="649"/>
        <end position="676"/>
    </location>
</feature>
<dbReference type="Gene3D" id="3.10.100.10">
    <property type="entry name" value="Mannose-Binding Protein A, subunit A"/>
    <property type="match status" value="1"/>
</dbReference>
<dbReference type="Proteomes" id="UP000277928">
    <property type="component" value="Unassembled WGS sequence"/>
</dbReference>
<evidence type="ECO:0000256" key="1">
    <source>
        <dbReference type="SAM" id="Coils"/>
    </source>
</evidence>
<protein>
    <recommendedName>
        <fullName evidence="4">C-type lectin domain-containing protein</fullName>
    </recommendedName>
</protein>
<dbReference type="InterPro" id="IPR016186">
    <property type="entry name" value="C-type_lectin-like/link_sf"/>
</dbReference>
<feature type="coiled-coil region" evidence="1">
    <location>
        <begin position="539"/>
        <end position="571"/>
    </location>
</feature>
<dbReference type="AlphaFoldDB" id="A0A3P6TE57"/>
<keyword evidence="1" id="KW-0175">Coiled coil</keyword>
<accession>A0A3P6TE57</accession>
<sequence>MSKQWFIRLTVATAALVAQIAGSDSVVVRAHQTYNSPFFQNYGTSWIADPEGHHYQFHISKQSWNMAREYCLALASDLVVISSLQQMNWLISHYPISNSIMPERTLQIGLVLVDKENTTGKEWKWVDNTPLNAPYLEWEILTINATEEILYPTEHGLCALLSIDNRILKTIPCDQTPDSDHTNRYICQRSHEQHYEHEKKNNPFYELFVQLISKLQMGATAKSELRTEIEPQEIVDVQKKTEHLSSLNGMNENFTDKNKEDSLTKIKEIFAKSYLTTINPNAEGIDEAHFGIEQNEQEGQRGEEKDSKHELRSKNFAVKLKSIMHKGNTENNEDVFLADEIGSGLKRNVTILRNLTNPPQQKSQQSDILCNENDTAQKHMRQWYEQFGDIFRNLNLFLKQEKSSDLRVLLDSNDTNKTLVERLKEALRSKNNTEMSKPHLTKKKKTSRNEINNQPQFDDSTQEAHEVSNSFAHEIIDDISGVLLHKKKTAGKAALTAQTYDMRKLGKTKIHGKDASAQRSEDNEDGIYELLGKKLRTVLNEHLRNLSNLARNKSREEIKLKSNAIDQMNQNEVHYNGRNDQKPGSSSLLSVNQKNNITEDVTSVLHNSQQTTKRSTKSSNETGASLQLSNNVILLEEGKENDGNKTNIKIDIQRAITNMKQNLENASEEIKRLFSHSRDRDNDFPF</sequence>
<dbReference type="OrthoDB" id="6337382at2759"/>
<evidence type="ECO:0000313" key="6">
    <source>
        <dbReference type="Proteomes" id="UP000277928"/>
    </source>
</evidence>
<reference evidence="5 6" key="1">
    <citation type="submission" date="2018-08" db="EMBL/GenBank/DDBJ databases">
        <authorList>
            <person name="Laetsch R D."/>
            <person name="Stevens L."/>
            <person name="Kumar S."/>
            <person name="Blaxter L. M."/>
        </authorList>
    </citation>
    <scope>NUCLEOTIDE SEQUENCE [LARGE SCALE GENOMIC DNA]</scope>
</reference>
<dbReference type="STRING" id="42156.A0A3P6TE57"/>
<dbReference type="PANTHER" id="PTHR45710">
    <property type="entry name" value="C-TYPE LECTIN DOMAIN-CONTAINING PROTEIN 180"/>
    <property type="match status" value="1"/>
</dbReference>
<dbReference type="SMART" id="SM00034">
    <property type="entry name" value="CLECT"/>
    <property type="match status" value="1"/>
</dbReference>
<feature type="compositionally biased region" description="Low complexity" evidence="2">
    <location>
        <begin position="608"/>
        <end position="619"/>
    </location>
</feature>
<feature type="region of interest" description="Disordered" evidence="2">
    <location>
        <begin position="604"/>
        <end position="624"/>
    </location>
</feature>
<organism evidence="5 6">
    <name type="scientific">Litomosoides sigmodontis</name>
    <name type="common">Filarial nematode worm</name>
    <dbReference type="NCBI Taxonomy" id="42156"/>
    <lineage>
        <taxon>Eukaryota</taxon>
        <taxon>Metazoa</taxon>
        <taxon>Ecdysozoa</taxon>
        <taxon>Nematoda</taxon>
        <taxon>Chromadorea</taxon>
        <taxon>Rhabditida</taxon>
        <taxon>Spirurina</taxon>
        <taxon>Spiruromorpha</taxon>
        <taxon>Filarioidea</taxon>
        <taxon>Onchocercidae</taxon>
        <taxon>Litomosoides</taxon>
    </lineage>
</organism>
<dbReference type="InterPro" id="IPR001304">
    <property type="entry name" value="C-type_lectin-like"/>
</dbReference>
<dbReference type="Pfam" id="PF00059">
    <property type="entry name" value="Lectin_C"/>
    <property type="match status" value="1"/>
</dbReference>
<dbReference type="EMBL" id="UYRX01000402">
    <property type="protein sequence ID" value="VDK81629.1"/>
    <property type="molecule type" value="Genomic_DNA"/>
</dbReference>
<evidence type="ECO:0000256" key="2">
    <source>
        <dbReference type="SAM" id="MobiDB-lite"/>
    </source>
</evidence>
<keyword evidence="3" id="KW-0732">Signal</keyword>
<feature type="region of interest" description="Disordered" evidence="2">
    <location>
        <begin position="430"/>
        <end position="464"/>
    </location>
</feature>
<feature type="chain" id="PRO_5018234064" description="C-type lectin domain-containing protein" evidence="3">
    <location>
        <begin position="26"/>
        <end position="686"/>
    </location>
</feature>
<name>A0A3P6TE57_LITSI</name>
<dbReference type="CDD" id="cd00037">
    <property type="entry name" value="CLECT"/>
    <property type="match status" value="1"/>
</dbReference>
<keyword evidence="6" id="KW-1185">Reference proteome</keyword>
<dbReference type="InterPro" id="IPR016187">
    <property type="entry name" value="CTDL_fold"/>
</dbReference>
<dbReference type="PANTHER" id="PTHR45710:SF38">
    <property type="entry name" value="C-TYPE LECTIN DOMAIN-CONTAINING PROTEIN 180"/>
    <property type="match status" value="1"/>
</dbReference>
<feature type="domain" description="C-type lectin" evidence="4">
    <location>
        <begin position="50"/>
        <end position="175"/>
    </location>
</feature>
<evidence type="ECO:0000259" key="4">
    <source>
        <dbReference type="PROSITE" id="PS50041"/>
    </source>
</evidence>
<dbReference type="PROSITE" id="PS50041">
    <property type="entry name" value="C_TYPE_LECTIN_2"/>
    <property type="match status" value="1"/>
</dbReference>
<dbReference type="SUPFAM" id="SSF56436">
    <property type="entry name" value="C-type lectin-like"/>
    <property type="match status" value="1"/>
</dbReference>
<evidence type="ECO:0000256" key="3">
    <source>
        <dbReference type="SAM" id="SignalP"/>
    </source>
</evidence>
<feature type="compositionally biased region" description="Polar residues" evidence="2">
    <location>
        <begin position="449"/>
        <end position="459"/>
    </location>
</feature>
<proteinExistence type="predicted"/>
<dbReference type="InterPro" id="IPR050828">
    <property type="entry name" value="C-type_lectin/matrix_domain"/>
</dbReference>